<dbReference type="Gene3D" id="3.40.50.720">
    <property type="entry name" value="NAD(P)-binding Rossmann-like Domain"/>
    <property type="match status" value="1"/>
</dbReference>
<sequence>METPLRDRVALITGGAGGIGAATARKLAGQGAAVVVADRDAAAADRVAAGLRGEGLDVRAAAMDQTDPEQVERVFTETAQAHGRLDVCFANAGWGRVDAFLDLPLDTWNRHVAVNLTGTFLVCQTAARHMVDGGRGGSIIVNSSNGAVAPAALFSAYCATKAALNMLVQVMAGELGAHGVRVNAVMPGVTATAMTKDLLDQGMDRLIEAQTPLGRVGRPEDVAAAVAFLAGDDSSYVTGTAQLVDGGATHNVPRWFSTDYRRRGRTEWRLRHLETPITEGGGA</sequence>
<dbReference type="Pfam" id="PF13561">
    <property type="entry name" value="adh_short_C2"/>
    <property type="match status" value="1"/>
</dbReference>
<dbReference type="Proteomes" id="UP000568380">
    <property type="component" value="Unassembled WGS sequence"/>
</dbReference>
<gene>
    <name evidence="3" type="ORF">HNR40_007568</name>
</gene>
<dbReference type="RefSeq" id="WP_184969961.1">
    <property type="nucleotide sequence ID" value="NZ_JACHIN010000012.1"/>
</dbReference>
<dbReference type="PANTHER" id="PTHR43669:SF3">
    <property type="entry name" value="ALCOHOL DEHYDROGENASE, PUTATIVE (AFU_ORTHOLOGUE AFUA_3G03445)-RELATED"/>
    <property type="match status" value="1"/>
</dbReference>
<organism evidence="3 4">
    <name type="scientific">Nonomuraea endophytica</name>
    <dbReference type="NCBI Taxonomy" id="714136"/>
    <lineage>
        <taxon>Bacteria</taxon>
        <taxon>Bacillati</taxon>
        <taxon>Actinomycetota</taxon>
        <taxon>Actinomycetes</taxon>
        <taxon>Streptosporangiales</taxon>
        <taxon>Streptosporangiaceae</taxon>
        <taxon>Nonomuraea</taxon>
    </lineage>
</organism>
<evidence type="ECO:0000313" key="4">
    <source>
        <dbReference type="Proteomes" id="UP000568380"/>
    </source>
</evidence>
<dbReference type="CDD" id="cd05233">
    <property type="entry name" value="SDR_c"/>
    <property type="match status" value="1"/>
</dbReference>
<dbReference type="PANTHER" id="PTHR43669">
    <property type="entry name" value="5-KETO-D-GLUCONATE 5-REDUCTASE"/>
    <property type="match status" value="1"/>
</dbReference>
<proteinExistence type="inferred from homology"/>
<protein>
    <submittedName>
        <fullName evidence="3">NAD(P)-dependent dehydrogenase (Short-subunit alcohol dehydrogenase family)</fullName>
    </submittedName>
</protein>
<evidence type="ECO:0000313" key="3">
    <source>
        <dbReference type="EMBL" id="MBB5082073.1"/>
    </source>
</evidence>
<dbReference type="SUPFAM" id="SSF51735">
    <property type="entry name" value="NAD(P)-binding Rossmann-fold domains"/>
    <property type="match status" value="1"/>
</dbReference>
<name>A0A7W8EJY9_9ACTN</name>
<dbReference type="InterPro" id="IPR002347">
    <property type="entry name" value="SDR_fam"/>
</dbReference>
<comment type="similarity">
    <text evidence="1">Belongs to the short-chain dehydrogenases/reductases (SDR) family.</text>
</comment>
<dbReference type="InterPro" id="IPR036291">
    <property type="entry name" value="NAD(P)-bd_dom_sf"/>
</dbReference>
<dbReference type="PROSITE" id="PS00061">
    <property type="entry name" value="ADH_SHORT"/>
    <property type="match status" value="1"/>
</dbReference>
<dbReference type="GO" id="GO:0016491">
    <property type="term" value="F:oxidoreductase activity"/>
    <property type="evidence" value="ECO:0007669"/>
    <property type="project" value="UniProtKB-KW"/>
</dbReference>
<dbReference type="EMBL" id="JACHIN010000012">
    <property type="protein sequence ID" value="MBB5082073.1"/>
    <property type="molecule type" value="Genomic_DNA"/>
</dbReference>
<dbReference type="PRINTS" id="PR00081">
    <property type="entry name" value="GDHRDH"/>
</dbReference>
<dbReference type="NCBIfam" id="NF005559">
    <property type="entry name" value="PRK07231.1"/>
    <property type="match status" value="1"/>
</dbReference>
<comment type="caution">
    <text evidence="3">The sequence shown here is derived from an EMBL/GenBank/DDBJ whole genome shotgun (WGS) entry which is preliminary data.</text>
</comment>
<dbReference type="InterPro" id="IPR020904">
    <property type="entry name" value="Sc_DH/Rdtase_CS"/>
</dbReference>
<dbReference type="FunFam" id="3.40.50.720:FF:000084">
    <property type="entry name" value="Short-chain dehydrogenase reductase"/>
    <property type="match status" value="1"/>
</dbReference>
<accession>A0A7W8EJY9</accession>
<reference evidence="3 4" key="1">
    <citation type="submission" date="2020-08" db="EMBL/GenBank/DDBJ databases">
        <title>Genomic Encyclopedia of Type Strains, Phase IV (KMG-IV): sequencing the most valuable type-strain genomes for metagenomic binning, comparative biology and taxonomic classification.</title>
        <authorList>
            <person name="Goeker M."/>
        </authorList>
    </citation>
    <scope>NUCLEOTIDE SEQUENCE [LARGE SCALE GENOMIC DNA]</scope>
    <source>
        <strain evidence="3 4">DSM 45385</strain>
    </source>
</reference>
<evidence type="ECO:0000256" key="1">
    <source>
        <dbReference type="ARBA" id="ARBA00006484"/>
    </source>
</evidence>
<evidence type="ECO:0000256" key="2">
    <source>
        <dbReference type="ARBA" id="ARBA00023002"/>
    </source>
</evidence>
<keyword evidence="2" id="KW-0560">Oxidoreductase</keyword>
<keyword evidence="4" id="KW-1185">Reference proteome</keyword>
<dbReference type="AlphaFoldDB" id="A0A7W8EJY9"/>